<dbReference type="AlphaFoldDB" id="A0A9D3WWY4"/>
<organism evidence="1 2">
    <name type="scientific">Mauremys mutica</name>
    <name type="common">yellowpond turtle</name>
    <dbReference type="NCBI Taxonomy" id="74926"/>
    <lineage>
        <taxon>Eukaryota</taxon>
        <taxon>Metazoa</taxon>
        <taxon>Chordata</taxon>
        <taxon>Craniata</taxon>
        <taxon>Vertebrata</taxon>
        <taxon>Euteleostomi</taxon>
        <taxon>Archelosauria</taxon>
        <taxon>Testudinata</taxon>
        <taxon>Testudines</taxon>
        <taxon>Cryptodira</taxon>
        <taxon>Durocryptodira</taxon>
        <taxon>Testudinoidea</taxon>
        <taxon>Geoemydidae</taxon>
        <taxon>Geoemydinae</taxon>
        <taxon>Mauremys</taxon>
    </lineage>
</organism>
<protein>
    <submittedName>
        <fullName evidence="1">Uncharacterized protein</fullName>
    </submittedName>
</protein>
<gene>
    <name evidence="1" type="ORF">KIL84_000642</name>
</gene>
<proteinExistence type="predicted"/>
<dbReference type="EMBL" id="JAHDVG010000484">
    <property type="protein sequence ID" value="KAH1169657.1"/>
    <property type="molecule type" value="Genomic_DNA"/>
</dbReference>
<comment type="caution">
    <text evidence="1">The sequence shown here is derived from an EMBL/GenBank/DDBJ whole genome shotgun (WGS) entry which is preliminary data.</text>
</comment>
<name>A0A9D3WWY4_9SAUR</name>
<evidence type="ECO:0000313" key="2">
    <source>
        <dbReference type="Proteomes" id="UP000827986"/>
    </source>
</evidence>
<accession>A0A9D3WWY4</accession>
<sequence length="142" mass="16615">MNWNTFTYCTVQKPSVKEFSKFYYILNSVENIGVSWEEVTLQCMNGVWCHAWPDAVHSFMGFDAIPGLEQEIVKLAKDVSFKEVEEEDIQELLESHVEQLTNEELIELDQQWISEENKDDDDVRQEARSLMTKNLSFLWISG</sequence>
<reference evidence="1" key="1">
    <citation type="submission" date="2021-09" db="EMBL/GenBank/DDBJ databases">
        <title>The genome of Mauremys mutica provides insights into the evolution of semi-aquatic lifestyle.</title>
        <authorList>
            <person name="Gong S."/>
            <person name="Gao Y."/>
        </authorList>
    </citation>
    <scope>NUCLEOTIDE SEQUENCE</scope>
    <source>
        <strain evidence="1">MM-2020</strain>
        <tissue evidence="1">Muscle</tissue>
    </source>
</reference>
<dbReference type="Proteomes" id="UP000827986">
    <property type="component" value="Unassembled WGS sequence"/>
</dbReference>
<evidence type="ECO:0000313" key="1">
    <source>
        <dbReference type="EMBL" id="KAH1169657.1"/>
    </source>
</evidence>
<keyword evidence="2" id="KW-1185">Reference proteome</keyword>